<keyword evidence="2" id="KW-1185">Reference proteome</keyword>
<dbReference type="RefSeq" id="WP_222427667.1">
    <property type="nucleotide sequence ID" value="NZ_VLLC01000041.1"/>
</dbReference>
<name>A0A562R7G4_9BACT</name>
<sequence>MWSGGRVGGKFYGHHKKSGLAPASAHTFKIQGYNSRGIESFGLSEKACTWLLNPPAIRFEVLPEGLNLAWDSSEPSECLRHYALYLSSEGSFDSTEGMAPFSEVKENKALLSGLANHETVHVALVAVNISRGHNPYVQSLALTPRPDETGPVISDVKFGSDLLEEGDALSRSGLLSLKAEDVSGVSRVAFYLNGVLRHTAFGAPYGWQVDIYGLEEGSHVLKIVAWDSFGNSTSLVKNIRVELALPAAPVFTKPANGWITHAPLVLFGGRSEPDTRVQLYLGETPFGDLLDVDRRGAFSAGLTLAPGVHLVRAAALNAAGRGPLSAALQVEVDTSLPSAPVNLKAEALEAGVMRLSWSAGPGDPPSGFNLYRSAAPFTELAQAQKVNTKIIAGPGHRDMPAQDGAWFYRGTALNKAGNESAPSEPASGISDSKGPRARVSYAHGVCGKIFKAVGVAMPQAICEI</sequence>
<dbReference type="Pfam" id="PF17957">
    <property type="entry name" value="Big_7"/>
    <property type="match status" value="1"/>
</dbReference>
<gene>
    <name evidence="1" type="ORF">LZ24_03120</name>
</gene>
<proteinExistence type="predicted"/>
<evidence type="ECO:0000313" key="2">
    <source>
        <dbReference type="Proteomes" id="UP000318307"/>
    </source>
</evidence>
<dbReference type="Gene3D" id="2.60.40.10">
    <property type="entry name" value="Immunoglobulins"/>
    <property type="match status" value="2"/>
</dbReference>
<protein>
    <recommendedName>
        <fullName evidence="3">Fibronectin type-III domain-containing protein</fullName>
    </recommendedName>
</protein>
<evidence type="ECO:0008006" key="3">
    <source>
        <dbReference type="Google" id="ProtNLM"/>
    </source>
</evidence>
<dbReference type="AlphaFoldDB" id="A0A562R7G4"/>
<dbReference type="Proteomes" id="UP000318307">
    <property type="component" value="Unassembled WGS sequence"/>
</dbReference>
<dbReference type="InterPro" id="IPR036116">
    <property type="entry name" value="FN3_sf"/>
</dbReference>
<evidence type="ECO:0000313" key="1">
    <source>
        <dbReference type="EMBL" id="TWI64783.1"/>
    </source>
</evidence>
<dbReference type="EMBL" id="VLLC01000041">
    <property type="protein sequence ID" value="TWI64783.1"/>
    <property type="molecule type" value="Genomic_DNA"/>
</dbReference>
<dbReference type="SUPFAM" id="SSF49265">
    <property type="entry name" value="Fibronectin type III"/>
    <property type="match status" value="1"/>
</dbReference>
<organism evidence="1 2">
    <name type="scientific">Desulfobotulus alkaliphilus</name>
    <dbReference type="NCBI Taxonomy" id="622671"/>
    <lineage>
        <taxon>Bacteria</taxon>
        <taxon>Pseudomonadati</taxon>
        <taxon>Thermodesulfobacteriota</taxon>
        <taxon>Desulfobacteria</taxon>
        <taxon>Desulfobacterales</taxon>
        <taxon>Desulfobacteraceae</taxon>
        <taxon>Desulfobotulus</taxon>
    </lineage>
</organism>
<accession>A0A562R7G4</accession>
<comment type="caution">
    <text evidence="1">The sequence shown here is derived from an EMBL/GenBank/DDBJ whole genome shotgun (WGS) entry which is preliminary data.</text>
</comment>
<reference evidence="1 2" key="1">
    <citation type="submission" date="2019-07" db="EMBL/GenBank/DDBJ databases">
        <title>Genome sequencing of 100 strains of the haloalkaliphilic chemolithoautotrophic sulfur-oxidizing bacterium Thioalkalivibrio.</title>
        <authorList>
            <person name="Muyzer G."/>
        </authorList>
    </citation>
    <scope>NUCLEOTIDE SEQUENCE [LARGE SCALE GENOMIC DNA]</scope>
    <source>
        <strain evidence="1 2">ASO4-4</strain>
    </source>
</reference>
<dbReference type="InterPro" id="IPR013783">
    <property type="entry name" value="Ig-like_fold"/>
</dbReference>